<evidence type="ECO:0000313" key="9">
    <source>
        <dbReference type="Proteomes" id="UP000014760"/>
    </source>
</evidence>
<keyword evidence="5" id="KW-1015">Disulfide bond</keyword>
<feature type="binding site" evidence="4">
    <location>
        <position position="111"/>
    </location>
    <ligand>
        <name>3'-phosphoadenylyl sulfate</name>
        <dbReference type="ChEBI" id="CHEBI:58339"/>
    </ligand>
</feature>
<dbReference type="OrthoDB" id="411451at2759"/>
<dbReference type="PANTHER" id="PTHR10605:SF65">
    <property type="entry name" value="GH20068P"/>
    <property type="match status" value="1"/>
</dbReference>
<dbReference type="OMA" id="MRCTRIL"/>
<evidence type="ECO:0000256" key="5">
    <source>
        <dbReference type="PIRSR" id="PIRSR637359-3"/>
    </source>
</evidence>
<reference evidence="7 9" key="2">
    <citation type="journal article" date="2013" name="Nature">
        <title>Insights into bilaterian evolution from three spiralian genomes.</title>
        <authorList>
            <person name="Simakov O."/>
            <person name="Marletaz F."/>
            <person name="Cho S.J."/>
            <person name="Edsinger-Gonzales E."/>
            <person name="Havlak P."/>
            <person name="Hellsten U."/>
            <person name="Kuo D.H."/>
            <person name="Larsson T."/>
            <person name="Lv J."/>
            <person name="Arendt D."/>
            <person name="Savage R."/>
            <person name="Osoegawa K."/>
            <person name="de Jong P."/>
            <person name="Grimwood J."/>
            <person name="Chapman J.A."/>
            <person name="Shapiro H."/>
            <person name="Aerts A."/>
            <person name="Otillar R.P."/>
            <person name="Terry A.Y."/>
            <person name="Boore J.L."/>
            <person name="Grigoriev I.V."/>
            <person name="Lindberg D.R."/>
            <person name="Seaver E.C."/>
            <person name="Weisblat D.A."/>
            <person name="Putnam N.H."/>
            <person name="Rokhsar D.S."/>
        </authorList>
    </citation>
    <scope>NUCLEOTIDE SEQUENCE</scope>
    <source>
        <strain evidence="7 9">I ESC-2004</strain>
    </source>
</reference>
<feature type="disulfide bond" evidence="5">
    <location>
        <begin position="217"/>
        <end position="223"/>
    </location>
</feature>
<evidence type="ECO:0000256" key="3">
    <source>
        <dbReference type="PIRSR" id="PIRSR637359-1"/>
    </source>
</evidence>
<keyword evidence="2" id="KW-0325">Glycoprotein</keyword>
<feature type="active site" description="For sulfotransferase activity" evidence="3">
    <location>
        <position position="21"/>
    </location>
</feature>
<reference evidence="9" key="1">
    <citation type="submission" date="2012-12" db="EMBL/GenBank/DDBJ databases">
        <authorList>
            <person name="Hellsten U."/>
            <person name="Grimwood J."/>
            <person name="Chapman J.A."/>
            <person name="Shapiro H."/>
            <person name="Aerts A."/>
            <person name="Otillar R.P."/>
            <person name="Terry A.Y."/>
            <person name="Boore J.L."/>
            <person name="Simakov O."/>
            <person name="Marletaz F."/>
            <person name="Cho S.-J."/>
            <person name="Edsinger-Gonzales E."/>
            <person name="Havlak P."/>
            <person name="Kuo D.-H."/>
            <person name="Larsson T."/>
            <person name="Lv J."/>
            <person name="Arendt D."/>
            <person name="Savage R."/>
            <person name="Osoegawa K."/>
            <person name="de Jong P."/>
            <person name="Lindberg D.R."/>
            <person name="Seaver E.C."/>
            <person name="Weisblat D.A."/>
            <person name="Putnam N.H."/>
            <person name="Grigoriev I.V."/>
            <person name="Rokhsar D.S."/>
        </authorList>
    </citation>
    <scope>NUCLEOTIDE SEQUENCE</scope>
    <source>
        <strain evidence="9">I ESC-2004</strain>
    </source>
</reference>
<dbReference type="Gene3D" id="3.40.50.300">
    <property type="entry name" value="P-loop containing nucleotide triphosphate hydrolases"/>
    <property type="match status" value="1"/>
</dbReference>
<dbReference type="EnsemblMetazoa" id="CapteT131040">
    <property type="protein sequence ID" value="CapteP131040"/>
    <property type="gene ID" value="CapteG131040"/>
</dbReference>
<evidence type="ECO:0000259" key="6">
    <source>
        <dbReference type="Pfam" id="PF00685"/>
    </source>
</evidence>
<dbReference type="HOGENOM" id="CLU_017703_4_1_1"/>
<name>R7VJ30_CAPTE</name>
<feature type="binding site" evidence="4">
    <location>
        <position position="216"/>
    </location>
    <ligand>
        <name>3'-phosphoadenylyl sulfate</name>
        <dbReference type="ChEBI" id="CHEBI:58339"/>
    </ligand>
</feature>
<dbReference type="InterPro" id="IPR037359">
    <property type="entry name" value="NST/OST"/>
</dbReference>
<reference evidence="8" key="3">
    <citation type="submission" date="2015-06" db="UniProtKB">
        <authorList>
            <consortium name="EnsemblMetazoa"/>
        </authorList>
    </citation>
    <scope>IDENTIFICATION</scope>
</reference>
<feature type="domain" description="Sulfotransferase" evidence="6">
    <location>
        <begin position="13"/>
        <end position="219"/>
    </location>
</feature>
<dbReference type="GO" id="GO:0008467">
    <property type="term" value="F:[heparan sulfate]-glucosamine 3-sulfotransferase activity"/>
    <property type="evidence" value="ECO:0007669"/>
    <property type="project" value="TreeGrafter"/>
</dbReference>
<dbReference type="PANTHER" id="PTHR10605">
    <property type="entry name" value="HEPARAN SULFATE SULFOTRANSFERASE"/>
    <property type="match status" value="1"/>
</dbReference>
<accession>R7VJ30</accession>
<evidence type="ECO:0000256" key="2">
    <source>
        <dbReference type="ARBA" id="ARBA00023180"/>
    </source>
</evidence>
<evidence type="ECO:0000256" key="4">
    <source>
        <dbReference type="PIRSR" id="PIRSR637359-2"/>
    </source>
</evidence>
<dbReference type="Proteomes" id="UP000014760">
    <property type="component" value="Unassembled WGS sequence"/>
</dbReference>
<evidence type="ECO:0000313" key="7">
    <source>
        <dbReference type="EMBL" id="ELU18644.1"/>
    </source>
</evidence>
<keyword evidence="9" id="KW-1185">Reference proteome</keyword>
<protein>
    <recommendedName>
        <fullName evidence="6">Sulfotransferase domain-containing protein</fullName>
    </recommendedName>
</protein>
<dbReference type="EMBL" id="KB291800">
    <property type="protein sequence ID" value="ELU18644.1"/>
    <property type="molecule type" value="Genomic_DNA"/>
</dbReference>
<proteinExistence type="predicted"/>
<dbReference type="AlphaFoldDB" id="R7VJ30"/>
<evidence type="ECO:0000313" key="8">
    <source>
        <dbReference type="EnsemblMetazoa" id="CapteP131040"/>
    </source>
</evidence>
<dbReference type="InterPro" id="IPR000863">
    <property type="entry name" value="Sulfotransferase_dom"/>
</dbReference>
<organism evidence="7">
    <name type="scientific">Capitella teleta</name>
    <name type="common">Polychaete worm</name>
    <dbReference type="NCBI Taxonomy" id="283909"/>
    <lineage>
        <taxon>Eukaryota</taxon>
        <taxon>Metazoa</taxon>
        <taxon>Spiralia</taxon>
        <taxon>Lophotrochozoa</taxon>
        <taxon>Annelida</taxon>
        <taxon>Polychaeta</taxon>
        <taxon>Sedentaria</taxon>
        <taxon>Scolecida</taxon>
        <taxon>Capitellidae</taxon>
        <taxon>Capitella</taxon>
    </lineage>
</organism>
<gene>
    <name evidence="7" type="ORF">CAPTEDRAFT_131040</name>
</gene>
<dbReference type="Pfam" id="PF00685">
    <property type="entry name" value="Sulfotransfer_1"/>
    <property type="match status" value="1"/>
</dbReference>
<dbReference type="InterPro" id="IPR027417">
    <property type="entry name" value="P-loop_NTPase"/>
</dbReference>
<keyword evidence="1" id="KW-0808">Transferase</keyword>
<dbReference type="SUPFAM" id="SSF52540">
    <property type="entry name" value="P-loop containing nucleoside triphosphate hydrolases"/>
    <property type="match status" value="1"/>
</dbReference>
<sequence length="264" mass="31467">MPRAFRSKDRYPKCFIIGARKAGTTALQAFLERHPQIWTRYWEDGFFSREDFYTRGLNRWLHPLPANGSQVNLVKVAEYFHLARVPPRMFAVNNATRFLLIVTDPVRRTISDYLFMRRYTKQPNLAEHSHSFEEMLFKPGTKEIDSSWPCLTRSMYNRHFAVWLKWFPRAQFMVIDGDAFIGDNPARQLQQVETFLNIQPYFKSNDFFYNETKGFYCHRQFGCLGSGKGHTDFTLEPTVEETLREFFKPFNRNFYNLVGRNFNW</sequence>
<dbReference type="STRING" id="283909.R7VJ30"/>
<dbReference type="EMBL" id="AMQN01003727">
    <property type="status" value="NOT_ANNOTATED_CDS"/>
    <property type="molecule type" value="Genomic_DNA"/>
</dbReference>
<evidence type="ECO:0000256" key="1">
    <source>
        <dbReference type="ARBA" id="ARBA00022679"/>
    </source>
</evidence>